<evidence type="ECO:0000259" key="1">
    <source>
        <dbReference type="PROSITE" id="PS51186"/>
    </source>
</evidence>
<dbReference type="STRING" id="135208.A0A4Y9ZGR0"/>
<dbReference type="GO" id="GO:0016747">
    <property type="term" value="F:acyltransferase activity, transferring groups other than amino-acyl groups"/>
    <property type="evidence" value="ECO:0007669"/>
    <property type="project" value="InterPro"/>
</dbReference>
<dbReference type="EMBL" id="SFCI01002412">
    <property type="protein sequence ID" value="TFY73946.1"/>
    <property type="molecule type" value="Genomic_DNA"/>
</dbReference>
<dbReference type="OrthoDB" id="630895at2759"/>
<dbReference type="AlphaFoldDB" id="A0A4Y9ZGR0"/>
<protein>
    <recommendedName>
        <fullName evidence="1">N-acetyltransferase domain-containing protein</fullName>
    </recommendedName>
</protein>
<dbReference type="InterPro" id="IPR016181">
    <property type="entry name" value="Acyl_CoA_acyltransferase"/>
</dbReference>
<proteinExistence type="predicted"/>
<evidence type="ECO:0000313" key="3">
    <source>
        <dbReference type="Proteomes" id="UP000298061"/>
    </source>
</evidence>
<dbReference type="Gene3D" id="3.40.630.30">
    <property type="match status" value="1"/>
</dbReference>
<organism evidence="2 3">
    <name type="scientific">Hericium alpestre</name>
    <dbReference type="NCBI Taxonomy" id="135208"/>
    <lineage>
        <taxon>Eukaryota</taxon>
        <taxon>Fungi</taxon>
        <taxon>Dikarya</taxon>
        <taxon>Basidiomycota</taxon>
        <taxon>Agaricomycotina</taxon>
        <taxon>Agaricomycetes</taxon>
        <taxon>Russulales</taxon>
        <taxon>Hericiaceae</taxon>
        <taxon>Hericium</taxon>
    </lineage>
</organism>
<dbReference type="PANTHER" id="PTHR43415:SF3">
    <property type="entry name" value="GNAT-FAMILY ACETYLTRANSFERASE"/>
    <property type="match status" value="1"/>
</dbReference>
<comment type="caution">
    <text evidence="2">The sequence shown here is derived from an EMBL/GenBank/DDBJ whole genome shotgun (WGS) entry which is preliminary data.</text>
</comment>
<dbReference type="Proteomes" id="UP000298061">
    <property type="component" value="Unassembled WGS sequence"/>
</dbReference>
<dbReference type="PROSITE" id="PS51186">
    <property type="entry name" value="GNAT"/>
    <property type="match status" value="1"/>
</dbReference>
<dbReference type="Pfam" id="PF00583">
    <property type="entry name" value="Acetyltransf_1"/>
    <property type="match status" value="1"/>
</dbReference>
<dbReference type="SUPFAM" id="SSF55729">
    <property type="entry name" value="Acyl-CoA N-acyltransferases (Nat)"/>
    <property type="match status" value="1"/>
</dbReference>
<name>A0A4Y9ZGR0_9AGAM</name>
<sequence length="86" mass="10093">MWGNGYGTEVMRWLVERGFEGLGLHRLALGVFETNERAVAVYKKVGFVQEGRNRKAVWIEGRWWDVILMAILEDEYWMMKQKIDGA</sequence>
<dbReference type="PANTHER" id="PTHR43415">
    <property type="entry name" value="SPERMIDINE N(1)-ACETYLTRANSFERASE"/>
    <property type="match status" value="1"/>
</dbReference>
<evidence type="ECO:0000313" key="2">
    <source>
        <dbReference type="EMBL" id="TFY73946.1"/>
    </source>
</evidence>
<gene>
    <name evidence="2" type="ORF">EWM64_g10066</name>
</gene>
<keyword evidence="3" id="KW-1185">Reference proteome</keyword>
<reference evidence="2 3" key="1">
    <citation type="submission" date="2019-02" db="EMBL/GenBank/DDBJ databases">
        <title>Genome sequencing of the rare red list fungi Hericium alpestre (H. flagellum).</title>
        <authorList>
            <person name="Buettner E."/>
            <person name="Kellner H."/>
        </authorList>
    </citation>
    <scope>NUCLEOTIDE SEQUENCE [LARGE SCALE GENOMIC DNA]</scope>
    <source>
        <strain evidence="2 3">DSM 108284</strain>
    </source>
</reference>
<feature type="domain" description="N-acetyltransferase" evidence="1">
    <location>
        <begin position="1"/>
        <end position="74"/>
    </location>
</feature>
<dbReference type="InterPro" id="IPR000182">
    <property type="entry name" value="GNAT_dom"/>
</dbReference>
<accession>A0A4Y9ZGR0</accession>